<gene>
    <name evidence="1" type="ORF">LXT13_19360</name>
</gene>
<comment type="caution">
    <text evidence="1">The sequence shown here is derived from an EMBL/GenBank/DDBJ whole genome shotgun (WGS) entry which is preliminary data.</text>
</comment>
<dbReference type="Proteomes" id="UP001200741">
    <property type="component" value="Unassembled WGS sequence"/>
</dbReference>
<reference evidence="1 2" key="1">
    <citation type="submission" date="2021-12" db="EMBL/GenBank/DDBJ databases">
        <title>Genome seq of P8.</title>
        <authorList>
            <person name="Seo T."/>
        </authorList>
    </citation>
    <scope>NUCLEOTIDE SEQUENCE [LARGE SCALE GENOMIC DNA]</scope>
    <source>
        <strain evidence="1 2">P8</strain>
    </source>
</reference>
<dbReference type="EMBL" id="JAJTWU010000008">
    <property type="protein sequence ID" value="MCE4556559.1"/>
    <property type="molecule type" value="Genomic_DNA"/>
</dbReference>
<organism evidence="1 2">
    <name type="scientific">Pelomonas cellulosilytica</name>
    <dbReference type="NCBI Taxonomy" id="2906762"/>
    <lineage>
        <taxon>Bacteria</taxon>
        <taxon>Pseudomonadati</taxon>
        <taxon>Pseudomonadota</taxon>
        <taxon>Betaproteobacteria</taxon>
        <taxon>Burkholderiales</taxon>
        <taxon>Sphaerotilaceae</taxon>
        <taxon>Roseateles</taxon>
    </lineage>
</organism>
<accession>A0ABS8Y0M1</accession>
<evidence type="ECO:0000313" key="1">
    <source>
        <dbReference type="EMBL" id="MCE4556559.1"/>
    </source>
</evidence>
<name>A0ABS8Y0M1_9BURK</name>
<dbReference type="RefSeq" id="WP_233373607.1">
    <property type="nucleotide sequence ID" value="NZ_JAJTWU010000008.1"/>
</dbReference>
<evidence type="ECO:0000313" key="2">
    <source>
        <dbReference type="Proteomes" id="UP001200741"/>
    </source>
</evidence>
<keyword evidence="2" id="KW-1185">Reference proteome</keyword>
<protein>
    <submittedName>
        <fullName evidence="1">Uncharacterized protein</fullName>
    </submittedName>
</protein>
<sequence length="84" mass="9240">MKRLASTATVRYVFELIWPEAHIDCHAGEASCRVDVWHRGLLHAVHVPWALVEVGGGVLLVRAVYRAGLPAVLRWAATGLSRSL</sequence>
<proteinExistence type="predicted"/>